<dbReference type="Gene3D" id="3.30.420.280">
    <property type="match status" value="1"/>
</dbReference>
<proteinExistence type="predicted"/>
<accession>A0AAW7KJ91</accession>
<dbReference type="CDD" id="cd06223">
    <property type="entry name" value="PRTases_typeI"/>
    <property type="match status" value="1"/>
</dbReference>
<evidence type="ECO:0000313" key="4">
    <source>
        <dbReference type="Proteomes" id="UP001173174"/>
    </source>
</evidence>
<dbReference type="InterPro" id="IPR035421">
    <property type="entry name" value="Terminase_6C"/>
</dbReference>
<evidence type="ECO:0000259" key="2">
    <source>
        <dbReference type="Pfam" id="PF17289"/>
    </source>
</evidence>
<name>A0AAW7KJ91_ENTFL</name>
<feature type="non-terminal residue" evidence="3">
    <location>
        <position position="1"/>
    </location>
</feature>
<evidence type="ECO:0000256" key="1">
    <source>
        <dbReference type="ARBA" id="ARBA00022612"/>
    </source>
</evidence>
<gene>
    <name evidence="3" type="ORF">P0E79_14305</name>
</gene>
<dbReference type="EMBL" id="JAREWH010000025">
    <property type="protein sequence ID" value="MDN3193644.1"/>
    <property type="molecule type" value="Genomic_DNA"/>
</dbReference>
<dbReference type="Proteomes" id="UP001173174">
    <property type="component" value="Unassembled WGS sequence"/>
</dbReference>
<reference evidence="3" key="2">
    <citation type="submission" date="2023-03" db="EMBL/GenBank/DDBJ databases">
        <authorList>
            <person name="Zajac M."/>
            <person name="Kwit R."/>
            <person name="Wasyl D."/>
        </authorList>
    </citation>
    <scope>NUCLEOTIDE SEQUENCE</scope>
    <source>
        <strain evidence="3">691B_2</strain>
    </source>
</reference>
<sequence length="170" mass="19712">QYYVSIDYGTQNATVFLLWAKYEENWYCIDEYYYSGRDESKQKSDDKYLKDLNYFVEGKKVKIIVDPSAASFIALLRENGYKVIKAKNNVIDGIRATQTAMNEGKIYFSSNCKNLFAEFASYIWDEKAADRGEDKPIKQHDHACDALRYFVYTILNKSRGIKLQSVKGVI</sequence>
<dbReference type="AlphaFoldDB" id="A0AAW7KJ91"/>
<dbReference type="InterPro" id="IPR000836">
    <property type="entry name" value="PRTase_dom"/>
</dbReference>
<keyword evidence="1" id="KW-1188">Viral release from host cell</keyword>
<reference evidence="3" key="1">
    <citation type="journal article" date="2023" name="Pathogens">
        <title>Prevalence of Enterococcus spp. and the Whole-Genome Characteristics of Enterococcus faecium and Enterococcus faecalis Strains Isolated from Free-Living Birds in Poland.</title>
        <authorList>
            <person name="Kwit R."/>
            <person name="Zajac M."/>
            <person name="Smialowska-Weglinska A."/>
            <person name="Skarzynska M."/>
            <person name="Bomba A."/>
            <person name="Lalak A."/>
            <person name="Skrzypiec E."/>
            <person name="Wojdat D."/>
            <person name="Koza W."/>
            <person name="Mikos-Wojewoda E."/>
            <person name="Pasim P."/>
            <person name="Skora M."/>
            <person name="Polak M."/>
            <person name="Wiacek J."/>
            <person name="Wasyl D."/>
        </authorList>
    </citation>
    <scope>NUCLEOTIDE SEQUENCE</scope>
    <source>
        <strain evidence="3">691B_2</strain>
    </source>
</reference>
<organism evidence="3 4">
    <name type="scientific">Enterococcus faecalis</name>
    <name type="common">Streptococcus faecalis</name>
    <dbReference type="NCBI Taxonomy" id="1351"/>
    <lineage>
        <taxon>Bacteria</taxon>
        <taxon>Bacillati</taxon>
        <taxon>Bacillota</taxon>
        <taxon>Bacilli</taxon>
        <taxon>Lactobacillales</taxon>
        <taxon>Enterococcaceae</taxon>
        <taxon>Enterococcus</taxon>
    </lineage>
</organism>
<comment type="caution">
    <text evidence="3">The sequence shown here is derived from an EMBL/GenBank/DDBJ whole genome shotgun (WGS) entry which is preliminary data.</text>
</comment>
<dbReference type="Pfam" id="PF17289">
    <property type="entry name" value="Terminase_6C"/>
    <property type="match status" value="1"/>
</dbReference>
<evidence type="ECO:0000313" key="3">
    <source>
        <dbReference type="EMBL" id="MDN3193644.1"/>
    </source>
</evidence>
<feature type="domain" description="Terminase large subunit gp17-like C-terminal" evidence="2">
    <location>
        <begin position="10"/>
        <end position="151"/>
    </location>
</feature>
<dbReference type="RefSeq" id="WP_353894600.1">
    <property type="nucleotide sequence ID" value="NZ_JAREWH010000025.1"/>
</dbReference>
<protein>
    <submittedName>
        <fullName evidence="3">PBSX family phage terminase large subunit</fullName>
    </submittedName>
</protein>